<keyword evidence="4" id="KW-0472">Membrane</keyword>
<dbReference type="InterPro" id="IPR050431">
    <property type="entry name" value="Adaptor_comp_med_subunit"/>
</dbReference>
<dbReference type="PANTHER" id="PTHR10529">
    <property type="entry name" value="AP COMPLEX SUBUNIT MU"/>
    <property type="match status" value="1"/>
</dbReference>
<dbReference type="Gene3D" id="2.60.40.1170">
    <property type="entry name" value="Mu homology domain, subdomain B"/>
    <property type="match status" value="2"/>
</dbReference>
<name>A0ABP0U1L3_9BRYO</name>
<dbReference type="InterPro" id="IPR011012">
    <property type="entry name" value="Longin-like_dom_sf"/>
</dbReference>
<keyword evidence="3 5" id="KW-0653">Protein transport</keyword>
<accession>A0ABP0U1L3</accession>
<feature type="domain" description="MHD" evidence="6">
    <location>
        <begin position="177"/>
        <end position="414"/>
    </location>
</feature>
<sequence>MLHCVFLLSEHGEVMLEKQWMGQQVDRSICSWFWKQLHSRAKGHVPSVIAAPAYYLLHIVREGITFLACARSEMSPLLGIEFLGRVADVLSDYLGGLNDDLIKDNFVIVYQLLDEMMDSGFPMTTEPNILKEIIVPPNLVSRVISVVTGGASSMGRILPSATSSNVRWRASGIKHANNEIYFDLMEEMDATVNRDGFLARCEVYGEVRATSRLSGMPDVTVTFTNPSILNDVSFHPCVRYKSWEANQKLSFVPPDGSFKLMSYRVKNLKNTPIYVKPQLSSGEGVVTVNVMVGIRADPGKPVDSIVVQLPLPPAVASSDLSANHGTVTHNHNTKISTWNIGRIPKDKAPCLTGKLHLAKGLDRLHEYPTLLVGFKIMGVALSGFRNDKVDIEHVDYRSFKGFRALTHAACYEIRT</sequence>
<dbReference type="PIRSF" id="PIRSF005992">
    <property type="entry name" value="Clathrin_mu"/>
    <property type="match status" value="1"/>
</dbReference>
<evidence type="ECO:0000259" key="6">
    <source>
        <dbReference type="PROSITE" id="PS51072"/>
    </source>
</evidence>
<reference evidence="7" key="1">
    <citation type="submission" date="2024-02" db="EMBL/GenBank/DDBJ databases">
        <authorList>
            <consortium name="ELIXIR-Norway"/>
            <consortium name="Elixir Norway"/>
        </authorList>
    </citation>
    <scope>NUCLEOTIDE SEQUENCE</scope>
</reference>
<keyword evidence="2 5" id="KW-0813">Transport</keyword>
<protein>
    <recommendedName>
        <fullName evidence="6">MHD domain-containing protein</fullName>
    </recommendedName>
</protein>
<evidence type="ECO:0000313" key="8">
    <source>
        <dbReference type="Proteomes" id="UP001497512"/>
    </source>
</evidence>
<evidence type="ECO:0000256" key="2">
    <source>
        <dbReference type="ARBA" id="ARBA00022448"/>
    </source>
</evidence>
<dbReference type="SUPFAM" id="SSF64356">
    <property type="entry name" value="SNARE-like"/>
    <property type="match status" value="1"/>
</dbReference>
<evidence type="ECO:0000313" key="7">
    <source>
        <dbReference type="EMBL" id="CAK9210500.1"/>
    </source>
</evidence>
<dbReference type="CDD" id="cd09252">
    <property type="entry name" value="AP-3_Mu3_Cterm"/>
    <property type="match status" value="1"/>
</dbReference>
<evidence type="ECO:0000256" key="5">
    <source>
        <dbReference type="PIRNR" id="PIRNR005992"/>
    </source>
</evidence>
<gene>
    <name evidence="7" type="ORF">CSSPTR1EN2_LOCUS10191</name>
</gene>
<dbReference type="InterPro" id="IPR001392">
    <property type="entry name" value="Clathrin_mu"/>
</dbReference>
<dbReference type="Proteomes" id="UP001497512">
    <property type="component" value="Chromosome 18"/>
</dbReference>
<dbReference type="InterPro" id="IPR036168">
    <property type="entry name" value="AP2_Mu_C_sf"/>
</dbReference>
<dbReference type="CDD" id="cd14837">
    <property type="entry name" value="AP3_Mu_N"/>
    <property type="match status" value="1"/>
</dbReference>
<dbReference type="InterPro" id="IPR028565">
    <property type="entry name" value="MHD"/>
</dbReference>
<evidence type="ECO:0000256" key="3">
    <source>
        <dbReference type="ARBA" id="ARBA00022927"/>
    </source>
</evidence>
<dbReference type="SUPFAM" id="SSF49447">
    <property type="entry name" value="Second domain of Mu2 adaptin subunit (ap50) of ap2 adaptor"/>
    <property type="match status" value="1"/>
</dbReference>
<comment type="similarity">
    <text evidence="5">Belongs to the adaptor complexes medium subunit family.</text>
</comment>
<dbReference type="EMBL" id="OZ019910">
    <property type="protein sequence ID" value="CAK9210500.1"/>
    <property type="molecule type" value="Genomic_DNA"/>
</dbReference>
<dbReference type="Gene3D" id="3.30.450.60">
    <property type="match status" value="1"/>
</dbReference>
<proteinExistence type="inferred from homology"/>
<organism evidence="7 8">
    <name type="scientific">Sphagnum troendelagicum</name>
    <dbReference type="NCBI Taxonomy" id="128251"/>
    <lineage>
        <taxon>Eukaryota</taxon>
        <taxon>Viridiplantae</taxon>
        <taxon>Streptophyta</taxon>
        <taxon>Embryophyta</taxon>
        <taxon>Bryophyta</taxon>
        <taxon>Sphagnophytina</taxon>
        <taxon>Sphagnopsida</taxon>
        <taxon>Sphagnales</taxon>
        <taxon>Sphagnaceae</taxon>
        <taxon>Sphagnum</taxon>
    </lineage>
</organism>
<evidence type="ECO:0000256" key="4">
    <source>
        <dbReference type="ARBA" id="ARBA00023136"/>
    </source>
</evidence>
<dbReference type="PRINTS" id="PR00314">
    <property type="entry name" value="CLATHRINADPT"/>
</dbReference>
<comment type="subcellular location">
    <subcellularLocation>
        <location evidence="1">Endomembrane system</location>
    </subcellularLocation>
</comment>
<keyword evidence="8" id="KW-1185">Reference proteome</keyword>
<evidence type="ECO:0000256" key="1">
    <source>
        <dbReference type="ARBA" id="ARBA00004308"/>
    </source>
</evidence>
<dbReference type="PROSITE" id="PS51072">
    <property type="entry name" value="MHD"/>
    <property type="match status" value="1"/>
</dbReference>
<dbReference type="Pfam" id="PF00928">
    <property type="entry name" value="Adap_comp_sub"/>
    <property type="match status" value="1"/>
</dbReference>